<dbReference type="AlphaFoldDB" id="A0A317E225"/>
<keyword evidence="2" id="KW-1185">Reference proteome</keyword>
<protein>
    <submittedName>
        <fullName evidence="1">Uncharacterized protein</fullName>
    </submittedName>
</protein>
<organism evidence="1 2">
    <name type="scientific">Zavarzinia compransoris</name>
    <dbReference type="NCBI Taxonomy" id="1264899"/>
    <lineage>
        <taxon>Bacteria</taxon>
        <taxon>Pseudomonadati</taxon>
        <taxon>Pseudomonadota</taxon>
        <taxon>Alphaproteobacteria</taxon>
        <taxon>Rhodospirillales</taxon>
        <taxon>Zavarziniaceae</taxon>
        <taxon>Zavarzinia</taxon>
    </lineage>
</organism>
<proteinExistence type="predicted"/>
<sequence>MASFNRPCNGAALAEAITMFIRPPDDFTQARRQLTKFLLGYSLTESYYAFMLARKAYPFIAKANIVPGTALPRTEHRHQRTAFVILLEQPLPRALIRHFRVRKSNRVTPQNLAGLCPGVTADNFDPLTLRPSEPDSKALLRRLMPIDYAVLAEPQAAQGPITLSHVHVKIERLTDNAIRELAAELGYIERRLFERGEDYADALEAKYYEYYGFPGNASGRKSAAAMAAQMLGKTGMRFTVLLANQDDCRITILDEGETITQYMVMRLDREGEEQLHQAAAAAGVEDLGAYTLATDERGSAIVIYRVDFVRAAPARGRGRSDADRLLRQPWLEIAREWVVKVPTVDQDNLDDALDTLFDLDRGHLDALPEELPITWARRRSPLTSG</sequence>
<gene>
    <name evidence="1" type="ORF">DKG75_11720</name>
</gene>
<accession>A0A317E225</accession>
<evidence type="ECO:0000313" key="2">
    <source>
        <dbReference type="Proteomes" id="UP000246077"/>
    </source>
</evidence>
<dbReference type="Proteomes" id="UP000246077">
    <property type="component" value="Unassembled WGS sequence"/>
</dbReference>
<reference evidence="2" key="1">
    <citation type="submission" date="2018-05" db="EMBL/GenBank/DDBJ databases">
        <title>Zavarzinia sp. HR-AS.</title>
        <authorList>
            <person name="Lee Y."/>
            <person name="Jeon C.O."/>
        </authorList>
    </citation>
    <scope>NUCLEOTIDE SEQUENCE [LARGE SCALE GENOMIC DNA]</scope>
    <source>
        <strain evidence="2">DSM 1231</strain>
    </source>
</reference>
<evidence type="ECO:0000313" key="1">
    <source>
        <dbReference type="EMBL" id="PWR20662.1"/>
    </source>
</evidence>
<dbReference type="EMBL" id="QGLF01000003">
    <property type="protein sequence ID" value="PWR20662.1"/>
    <property type="molecule type" value="Genomic_DNA"/>
</dbReference>
<comment type="caution">
    <text evidence="1">The sequence shown here is derived from an EMBL/GenBank/DDBJ whole genome shotgun (WGS) entry which is preliminary data.</text>
</comment>
<name>A0A317E225_9PROT</name>